<proteinExistence type="predicted"/>
<dbReference type="AlphaFoldDB" id="A0AA96V6R5"/>
<evidence type="ECO:0000313" key="1">
    <source>
        <dbReference type="EMBL" id="WNY27762.1"/>
    </source>
</evidence>
<dbReference type="Proteomes" id="UP001304970">
    <property type="component" value="Chromosome"/>
</dbReference>
<name>A0AA96V6R5_9EURY</name>
<reference evidence="1 2" key="1">
    <citation type="submission" date="2023-07" db="EMBL/GenBank/DDBJ databases">
        <title>Closed genome sequence of Methanosarcinaceae archaeon Am2.</title>
        <authorList>
            <person name="Poehlein A."/>
            <person name="Protasov E."/>
            <person name="Platt K."/>
            <person name="Reeh H."/>
            <person name="Daniel R."/>
            <person name="Brune A."/>
        </authorList>
    </citation>
    <scope>NUCLEOTIDE SEQUENCE [LARGE SCALE GENOMIC DNA]</scope>
    <source>
        <strain evidence="1 2">Am2</strain>
    </source>
</reference>
<sequence>MKKKSIVKLGIIAALFVLFMFLAAGSVAVKTFDKACAPHEIIFEPTQRRSLTDAEINQYKESWNHLSSKDSFWTFTEPDIHGMDANMSISECKDIADIVIVGTVKEVYPSRWNTADGKPPNRTSIVDGYIVTEATVTVDYYLKDSPDLFEKYNMSYDEILIDYYGGTVGDRYMAGDSSYNFVEGEKVLLFLQLNETEEMTPKDVASHFEPFGPALTYRVIGDELVRGPPYNTTENFGLFVAEMQNEHVSVWSRIINGF</sequence>
<evidence type="ECO:0000313" key="2">
    <source>
        <dbReference type="Proteomes" id="UP001304970"/>
    </source>
</evidence>
<protein>
    <submittedName>
        <fullName evidence="1">Uncharacterized protein</fullName>
    </submittedName>
</protein>
<dbReference type="GeneID" id="89228996"/>
<accession>A0AA96V6R5</accession>
<gene>
    <name evidence="1" type="ORF">MsAm2_15700</name>
</gene>
<keyword evidence="2" id="KW-1185">Reference proteome</keyword>
<organism evidence="1 2">
    <name type="scientific">Methanolapillus ohkumae</name>
    <dbReference type="NCBI Taxonomy" id="3028298"/>
    <lineage>
        <taxon>Archaea</taxon>
        <taxon>Methanobacteriati</taxon>
        <taxon>Methanobacteriota</taxon>
        <taxon>Stenosarchaea group</taxon>
        <taxon>Methanomicrobia</taxon>
        <taxon>Methanosarcinales</taxon>
        <taxon>Methanosarcinaceae</taxon>
        <taxon>Methanolapillus</taxon>
    </lineage>
</organism>
<dbReference type="EMBL" id="CP131061">
    <property type="protein sequence ID" value="WNY27762.1"/>
    <property type="molecule type" value="Genomic_DNA"/>
</dbReference>
<dbReference type="RefSeq" id="WP_338097721.1">
    <property type="nucleotide sequence ID" value="NZ_CP131061.1"/>
</dbReference>